<dbReference type="SMART" id="SM00388">
    <property type="entry name" value="HisKA"/>
    <property type="match status" value="1"/>
</dbReference>
<evidence type="ECO:0000256" key="10">
    <source>
        <dbReference type="ARBA" id="ARBA00023136"/>
    </source>
</evidence>
<comment type="catalytic activity">
    <reaction evidence="1">
        <text>ATP + protein L-histidine = ADP + protein N-phospho-L-histidine.</text>
        <dbReference type="EC" id="2.7.13.3"/>
    </reaction>
</comment>
<dbReference type="OrthoDB" id="84942at2"/>
<dbReference type="PANTHER" id="PTHR45528:SF8">
    <property type="entry name" value="HISTIDINE KINASE"/>
    <property type="match status" value="1"/>
</dbReference>
<reference evidence="14" key="1">
    <citation type="submission" date="2017-04" db="EMBL/GenBank/DDBJ databases">
        <title>Complete Genome Sequences of Twelve Strains of a Stable Defined Moderately Diverse Mouse Microbiota 2 (sDMDMm2).</title>
        <authorList>
            <person name="Uchimura Y."/>
            <person name="Wyss M."/>
            <person name="Brugiroux S."/>
            <person name="Limenitakis J.P."/>
            <person name="Stecher B."/>
            <person name="McCoy K.D."/>
            <person name="Macpherson A.J."/>
        </authorList>
    </citation>
    <scope>NUCLEOTIDE SEQUENCE</scope>
    <source>
        <strain evidence="14">YL58</strain>
    </source>
</reference>
<dbReference type="SMART" id="SM00304">
    <property type="entry name" value="HAMP"/>
    <property type="match status" value="1"/>
</dbReference>
<dbReference type="Gene3D" id="3.30.565.10">
    <property type="entry name" value="Histidine kinase-like ATPase, C-terminal domain"/>
    <property type="match status" value="1"/>
</dbReference>
<keyword evidence="8 11" id="KW-1133">Transmembrane helix</keyword>
<evidence type="ECO:0000256" key="1">
    <source>
        <dbReference type="ARBA" id="ARBA00000085"/>
    </source>
</evidence>
<feature type="transmembrane region" description="Helical" evidence="11">
    <location>
        <begin position="127"/>
        <end position="149"/>
    </location>
</feature>
<feature type="domain" description="HAMP" evidence="13">
    <location>
        <begin position="191"/>
        <end position="243"/>
    </location>
</feature>
<evidence type="ECO:0000256" key="8">
    <source>
        <dbReference type="ARBA" id="ARBA00022989"/>
    </source>
</evidence>
<dbReference type="Proteomes" id="UP000092574">
    <property type="component" value="Chromosome"/>
</dbReference>
<keyword evidence="9" id="KW-0902">Two-component regulatory system</keyword>
<dbReference type="InterPro" id="IPR036890">
    <property type="entry name" value="HATPase_C_sf"/>
</dbReference>
<evidence type="ECO:0000256" key="5">
    <source>
        <dbReference type="ARBA" id="ARBA00022679"/>
    </source>
</evidence>
<dbReference type="EC" id="2.7.13.3" evidence="3"/>
<evidence type="ECO:0000259" key="12">
    <source>
        <dbReference type="PROSITE" id="PS50109"/>
    </source>
</evidence>
<keyword evidence="7 14" id="KW-0418">Kinase</keyword>
<evidence type="ECO:0000256" key="4">
    <source>
        <dbReference type="ARBA" id="ARBA00022553"/>
    </source>
</evidence>
<dbReference type="InterPro" id="IPR003660">
    <property type="entry name" value="HAMP_dom"/>
</dbReference>
<dbReference type="SUPFAM" id="SSF47384">
    <property type="entry name" value="Homodimeric domain of signal transducing histidine kinase"/>
    <property type="match status" value="1"/>
</dbReference>
<dbReference type="PANTHER" id="PTHR45528">
    <property type="entry name" value="SENSOR HISTIDINE KINASE CPXA"/>
    <property type="match status" value="1"/>
</dbReference>
<dbReference type="InterPro" id="IPR003661">
    <property type="entry name" value="HisK_dim/P_dom"/>
</dbReference>
<dbReference type="SMART" id="SM00387">
    <property type="entry name" value="HATPase_c"/>
    <property type="match status" value="1"/>
</dbReference>
<dbReference type="SUPFAM" id="SSF55874">
    <property type="entry name" value="ATPase domain of HSP90 chaperone/DNA topoisomerase II/histidine kinase"/>
    <property type="match status" value="1"/>
</dbReference>
<evidence type="ECO:0000256" key="9">
    <source>
        <dbReference type="ARBA" id="ARBA00023012"/>
    </source>
</evidence>
<dbReference type="Pfam" id="PF02518">
    <property type="entry name" value="HATPase_c"/>
    <property type="match status" value="1"/>
</dbReference>
<evidence type="ECO:0000256" key="2">
    <source>
        <dbReference type="ARBA" id="ARBA00004141"/>
    </source>
</evidence>
<dbReference type="GO" id="GO:0000155">
    <property type="term" value="F:phosphorelay sensor kinase activity"/>
    <property type="evidence" value="ECO:0007669"/>
    <property type="project" value="InterPro"/>
</dbReference>
<comment type="subcellular location">
    <subcellularLocation>
        <location evidence="2">Membrane</location>
        <topology evidence="2">Multi-pass membrane protein</topology>
    </subcellularLocation>
</comment>
<dbReference type="CDD" id="cd06225">
    <property type="entry name" value="HAMP"/>
    <property type="match status" value="1"/>
</dbReference>
<feature type="transmembrane region" description="Helical" evidence="11">
    <location>
        <begin position="161"/>
        <end position="185"/>
    </location>
</feature>
<dbReference type="AlphaFoldDB" id="A0A1C7I921"/>
<proteinExistence type="predicted"/>
<accession>A0A1C7I921</accession>
<dbReference type="Pfam" id="PF00672">
    <property type="entry name" value="HAMP"/>
    <property type="match status" value="1"/>
</dbReference>
<dbReference type="PROSITE" id="PS50885">
    <property type="entry name" value="HAMP"/>
    <property type="match status" value="1"/>
</dbReference>
<dbReference type="Gene3D" id="1.10.287.130">
    <property type="match status" value="1"/>
</dbReference>
<name>A0A1C7I921_9FIRM</name>
<evidence type="ECO:0000256" key="11">
    <source>
        <dbReference type="SAM" id="Phobius"/>
    </source>
</evidence>
<feature type="transmembrane region" description="Helical" evidence="11">
    <location>
        <begin position="12"/>
        <end position="40"/>
    </location>
</feature>
<keyword evidence="10 11" id="KW-0472">Membrane</keyword>
<dbReference type="STRING" id="1796616.A4V09_10485"/>
<protein>
    <recommendedName>
        <fullName evidence="3">histidine kinase</fullName>
        <ecNumber evidence="3">2.7.13.3</ecNumber>
    </recommendedName>
</protein>
<dbReference type="CDD" id="cd00082">
    <property type="entry name" value="HisKA"/>
    <property type="match status" value="1"/>
</dbReference>
<evidence type="ECO:0000259" key="13">
    <source>
        <dbReference type="PROSITE" id="PS50885"/>
    </source>
</evidence>
<dbReference type="InterPro" id="IPR003594">
    <property type="entry name" value="HATPase_dom"/>
</dbReference>
<dbReference type="GO" id="GO:0005886">
    <property type="term" value="C:plasma membrane"/>
    <property type="evidence" value="ECO:0007669"/>
    <property type="project" value="TreeGrafter"/>
</dbReference>
<dbReference type="Gene3D" id="6.10.340.10">
    <property type="match status" value="1"/>
</dbReference>
<dbReference type="InterPro" id="IPR005467">
    <property type="entry name" value="His_kinase_dom"/>
</dbReference>
<organism evidence="14 15">
    <name type="scientific">Blautia pseudococcoides</name>
    <dbReference type="NCBI Taxonomy" id="1796616"/>
    <lineage>
        <taxon>Bacteria</taxon>
        <taxon>Bacillati</taxon>
        <taxon>Bacillota</taxon>
        <taxon>Clostridia</taxon>
        <taxon>Lachnospirales</taxon>
        <taxon>Lachnospiraceae</taxon>
        <taxon>Blautia</taxon>
    </lineage>
</organism>
<dbReference type="RefSeq" id="WP_065542336.1">
    <property type="nucleotide sequence ID" value="NZ_CP015405.2"/>
</dbReference>
<keyword evidence="15" id="KW-1185">Reference proteome</keyword>
<dbReference type="Pfam" id="PF00512">
    <property type="entry name" value="HisKA"/>
    <property type="match status" value="1"/>
</dbReference>
<evidence type="ECO:0000256" key="3">
    <source>
        <dbReference type="ARBA" id="ARBA00012438"/>
    </source>
</evidence>
<feature type="domain" description="Histidine kinase" evidence="12">
    <location>
        <begin position="258"/>
        <end position="475"/>
    </location>
</feature>
<dbReference type="PROSITE" id="PS50109">
    <property type="entry name" value="HIS_KIN"/>
    <property type="match status" value="1"/>
</dbReference>
<keyword evidence="5" id="KW-0808">Transferase</keyword>
<dbReference type="KEGG" id="byl:A4V09_10485"/>
<sequence length="475" mass="53087">MKKQSLAAQFRHTFIYIITASIGATLLTYALAVMLFLYAVDRDILPANHYLQQIPDIAAYIQEKNMALLSDQGEENLKKAIQGDQMLYQTVDAYGNILYGTYTEKPFTTTEELFDSFSGTTVLRQGYYIHTVLLTDTSGSPAGAVLLFYQIKPTFANDRGRVIFAVIIVSLFSPFLYITGFTLLFSKIFAGNINKPLQLLIEASGKIKEKDLDFDISYSSDNELGRLCSAFSEMKEALKESLSAQWEMEQERIWMVESLAHDLKSPLSIILGYTDSLLENPPDSKEKLCRYLKVIRNNTKKSADLVMQMQYTSDLENSYIQPESSPVNLEAFLTQKIHDYDLPARQKGIALMLHIHDNVPPVIRTDTDKLARILDNIISNSLQYTPPDGRIHISVKADKDHIFYTVCDTGTGFSPADLKKAADKFYRGDKARQTKGGHSGLGLYIAGQLAEQLGGSLKIENSKSGGACVTFLHSI</sequence>
<dbReference type="InterPro" id="IPR036097">
    <property type="entry name" value="HisK_dim/P_sf"/>
</dbReference>
<gene>
    <name evidence="14" type="ORF">A4V09_10485</name>
</gene>
<evidence type="ECO:0000313" key="14">
    <source>
        <dbReference type="EMBL" id="ANU76160.1"/>
    </source>
</evidence>
<dbReference type="SUPFAM" id="SSF158472">
    <property type="entry name" value="HAMP domain-like"/>
    <property type="match status" value="1"/>
</dbReference>
<evidence type="ECO:0000313" key="15">
    <source>
        <dbReference type="Proteomes" id="UP000092574"/>
    </source>
</evidence>
<keyword evidence="4" id="KW-0597">Phosphoprotein</keyword>
<evidence type="ECO:0000256" key="7">
    <source>
        <dbReference type="ARBA" id="ARBA00022777"/>
    </source>
</evidence>
<dbReference type="InterPro" id="IPR050398">
    <property type="entry name" value="HssS/ArlS-like"/>
</dbReference>
<dbReference type="EMBL" id="CP015405">
    <property type="protein sequence ID" value="ANU76160.1"/>
    <property type="molecule type" value="Genomic_DNA"/>
</dbReference>
<keyword evidence="6 11" id="KW-0812">Transmembrane</keyword>
<evidence type="ECO:0000256" key="6">
    <source>
        <dbReference type="ARBA" id="ARBA00022692"/>
    </source>
</evidence>